<accession>A0A9J5WIK3</accession>
<keyword evidence="9" id="KW-0547">Nucleotide-binding</keyword>
<evidence type="ECO:0000256" key="14">
    <source>
        <dbReference type="ARBA" id="ARBA00048679"/>
    </source>
</evidence>
<keyword evidence="11" id="KW-0067">ATP-binding</keyword>
<comment type="caution">
    <text evidence="17">The sequence shown here is derived from an EMBL/GenBank/DDBJ whole genome shotgun (WGS) entry which is preliminary data.</text>
</comment>
<dbReference type="Gene3D" id="2.30.29.30">
    <property type="entry name" value="Pleckstrin-homology domain (PH domain)/Phosphotyrosine-binding domain (PTB)"/>
    <property type="match status" value="1"/>
</dbReference>
<dbReference type="GO" id="GO:0004674">
    <property type="term" value="F:protein serine/threonine kinase activity"/>
    <property type="evidence" value="ECO:0007669"/>
    <property type="project" value="UniProtKB-KW"/>
</dbReference>
<protein>
    <recommendedName>
        <fullName evidence="4">non-specific serine/threonine protein kinase</fullName>
        <ecNumber evidence="4">2.7.11.1</ecNumber>
    </recommendedName>
</protein>
<evidence type="ECO:0000256" key="10">
    <source>
        <dbReference type="ARBA" id="ARBA00022777"/>
    </source>
</evidence>
<gene>
    <name evidence="17" type="ORF">H5410_054958</name>
</gene>
<dbReference type="InterPro" id="IPR011009">
    <property type="entry name" value="Kinase-like_dom_sf"/>
</dbReference>
<organism evidence="17 18">
    <name type="scientific">Solanum commersonii</name>
    <name type="common">Commerson's wild potato</name>
    <name type="synonym">Commerson's nightshade</name>
    <dbReference type="NCBI Taxonomy" id="4109"/>
    <lineage>
        <taxon>Eukaryota</taxon>
        <taxon>Viridiplantae</taxon>
        <taxon>Streptophyta</taxon>
        <taxon>Embryophyta</taxon>
        <taxon>Tracheophyta</taxon>
        <taxon>Spermatophyta</taxon>
        <taxon>Magnoliopsida</taxon>
        <taxon>eudicotyledons</taxon>
        <taxon>Gunneridae</taxon>
        <taxon>Pentapetalae</taxon>
        <taxon>asterids</taxon>
        <taxon>lamiids</taxon>
        <taxon>Solanales</taxon>
        <taxon>Solanaceae</taxon>
        <taxon>Solanoideae</taxon>
        <taxon>Solaneae</taxon>
        <taxon>Solanum</taxon>
    </lineage>
</organism>
<evidence type="ECO:0000256" key="4">
    <source>
        <dbReference type="ARBA" id="ARBA00012513"/>
    </source>
</evidence>
<evidence type="ECO:0000259" key="16">
    <source>
        <dbReference type="PROSITE" id="PS50011"/>
    </source>
</evidence>
<dbReference type="GO" id="GO:0016020">
    <property type="term" value="C:membrane"/>
    <property type="evidence" value="ECO:0007669"/>
    <property type="project" value="UniProtKB-SubCell"/>
</dbReference>
<evidence type="ECO:0000256" key="7">
    <source>
        <dbReference type="ARBA" id="ARBA00022553"/>
    </source>
</evidence>
<dbReference type="InterPro" id="IPR000719">
    <property type="entry name" value="Prot_kinase_dom"/>
</dbReference>
<dbReference type="OrthoDB" id="347657at2759"/>
<dbReference type="FunFam" id="2.30.29.30:FF:000305">
    <property type="entry name" value="3-phosphoinositide-dependent protein kinase 1"/>
    <property type="match status" value="1"/>
</dbReference>
<dbReference type="SUPFAM" id="SSF50729">
    <property type="entry name" value="PH domain-like"/>
    <property type="match status" value="1"/>
</dbReference>
<proteinExistence type="inferred from homology"/>
<feature type="region of interest" description="Disordered" evidence="15">
    <location>
        <begin position="411"/>
        <end position="453"/>
    </location>
</feature>
<evidence type="ECO:0000256" key="9">
    <source>
        <dbReference type="ARBA" id="ARBA00022741"/>
    </source>
</evidence>
<feature type="region of interest" description="Disordered" evidence="15">
    <location>
        <begin position="369"/>
        <end position="389"/>
    </location>
</feature>
<evidence type="ECO:0000256" key="8">
    <source>
        <dbReference type="ARBA" id="ARBA00022679"/>
    </source>
</evidence>
<dbReference type="SUPFAM" id="SSF56112">
    <property type="entry name" value="Protein kinase-like (PK-like)"/>
    <property type="match status" value="1"/>
</dbReference>
<keyword evidence="5" id="KW-0963">Cytoplasm</keyword>
<dbReference type="Gene3D" id="3.30.200.20">
    <property type="entry name" value="Phosphorylase Kinase, domain 1"/>
    <property type="match status" value="1"/>
</dbReference>
<dbReference type="EMBL" id="JACXVP010000011">
    <property type="protein sequence ID" value="KAG5574824.1"/>
    <property type="molecule type" value="Genomic_DNA"/>
</dbReference>
<dbReference type="InterPro" id="IPR011993">
    <property type="entry name" value="PH-like_dom_sf"/>
</dbReference>
<dbReference type="Pfam" id="PF00069">
    <property type="entry name" value="Pkinase"/>
    <property type="match status" value="1"/>
</dbReference>
<name>A0A9J5WIK3_SOLCO</name>
<evidence type="ECO:0000256" key="6">
    <source>
        <dbReference type="ARBA" id="ARBA00022527"/>
    </source>
</evidence>
<dbReference type="PANTHER" id="PTHR24356">
    <property type="entry name" value="SERINE/THREONINE-PROTEIN KINASE"/>
    <property type="match status" value="1"/>
</dbReference>
<dbReference type="InterPro" id="IPR039046">
    <property type="entry name" value="PDPK1"/>
</dbReference>
<dbReference type="CDD" id="cd05581">
    <property type="entry name" value="STKc_PDK1"/>
    <property type="match status" value="1"/>
</dbReference>
<evidence type="ECO:0000256" key="1">
    <source>
        <dbReference type="ARBA" id="ARBA00004170"/>
    </source>
</evidence>
<dbReference type="GO" id="GO:0005524">
    <property type="term" value="F:ATP binding"/>
    <property type="evidence" value="ECO:0007669"/>
    <property type="project" value="UniProtKB-KW"/>
</dbReference>
<evidence type="ECO:0000313" key="17">
    <source>
        <dbReference type="EMBL" id="KAG5574824.1"/>
    </source>
</evidence>
<dbReference type="PROSITE" id="PS00108">
    <property type="entry name" value="PROTEIN_KINASE_ST"/>
    <property type="match status" value="1"/>
</dbReference>
<dbReference type="FunFam" id="1.10.510.10:FF:000330">
    <property type="entry name" value="3-phosphoinositide-dependent protein kinase 2-like"/>
    <property type="match status" value="1"/>
</dbReference>
<keyword evidence="8" id="KW-0808">Transferase</keyword>
<dbReference type="PROSITE" id="PS50011">
    <property type="entry name" value="PROTEIN_KINASE_DOM"/>
    <property type="match status" value="1"/>
</dbReference>
<comment type="catalytic activity">
    <reaction evidence="13">
        <text>L-threonyl-[protein] + ATP = O-phospho-L-threonyl-[protein] + ADP + H(+)</text>
        <dbReference type="Rhea" id="RHEA:46608"/>
        <dbReference type="Rhea" id="RHEA-COMP:11060"/>
        <dbReference type="Rhea" id="RHEA-COMP:11605"/>
        <dbReference type="ChEBI" id="CHEBI:15378"/>
        <dbReference type="ChEBI" id="CHEBI:30013"/>
        <dbReference type="ChEBI" id="CHEBI:30616"/>
        <dbReference type="ChEBI" id="CHEBI:61977"/>
        <dbReference type="ChEBI" id="CHEBI:456216"/>
        <dbReference type="EC" id="2.7.11.1"/>
    </reaction>
</comment>
<dbReference type="InterPro" id="IPR033931">
    <property type="entry name" value="PDK1-typ_PH"/>
</dbReference>
<dbReference type="FunFam" id="3.30.200.20:FF:000191">
    <property type="entry name" value="3-phosphoinositide-dependent protein kinase 2-like"/>
    <property type="match status" value="1"/>
</dbReference>
<keyword evidence="18" id="KW-1185">Reference proteome</keyword>
<dbReference type="GO" id="GO:0005737">
    <property type="term" value="C:cytoplasm"/>
    <property type="evidence" value="ECO:0007669"/>
    <property type="project" value="UniProtKB-SubCell"/>
</dbReference>
<evidence type="ECO:0000256" key="13">
    <source>
        <dbReference type="ARBA" id="ARBA00047899"/>
    </source>
</evidence>
<evidence type="ECO:0000313" key="18">
    <source>
        <dbReference type="Proteomes" id="UP000824120"/>
    </source>
</evidence>
<dbReference type="SMART" id="SM00220">
    <property type="entry name" value="S_TKc"/>
    <property type="match status" value="1"/>
</dbReference>
<dbReference type="InterPro" id="IPR008271">
    <property type="entry name" value="Ser/Thr_kinase_AS"/>
</dbReference>
<keyword evidence="12" id="KW-0472">Membrane</keyword>
<dbReference type="EC" id="2.7.11.1" evidence="4"/>
<reference evidence="17 18" key="1">
    <citation type="submission" date="2020-09" db="EMBL/GenBank/DDBJ databases">
        <title>De no assembly of potato wild relative species, Solanum commersonii.</title>
        <authorList>
            <person name="Cho K."/>
        </authorList>
    </citation>
    <scope>NUCLEOTIDE SEQUENCE [LARGE SCALE GENOMIC DNA]</scope>
    <source>
        <strain evidence="17">LZ3.2</strain>
        <tissue evidence="17">Leaf</tissue>
    </source>
</reference>
<evidence type="ECO:0000256" key="2">
    <source>
        <dbReference type="ARBA" id="ARBA00004496"/>
    </source>
</evidence>
<comment type="similarity">
    <text evidence="3">Belongs to the protein kinase superfamily. AGC Ser/Thr protein kinase family. PDPK1 subfamily.</text>
</comment>
<dbReference type="InterPro" id="IPR050236">
    <property type="entry name" value="Ser_Thr_kinase_AGC"/>
</dbReference>
<dbReference type="AlphaFoldDB" id="A0A9J5WIK3"/>
<sequence>MLALVGGEGEMEQEFDAKLKIQNNSASTQRSKSFAFRAPQENFTIQDFELGKIYGVGSYSKVVRAKKKDTANVYALKIMDKKFITKENKTAYVKLERIVLDQLDHPGVVRLFFTFQDTFSLYMALESCEGGELFDQITRKGRLSEDEACFYAAEVVDALEYIHSMGLIHRDIKPENLLLTSDGHIKIADFGSVKPMQDSRITVLPNAASDDKACTFVGTAAYVPPEVLNSSPATFGNDLWALGCTLYQMLSGTSPFKDASEWLIFQRIIARDIRFPNYFSNEARDIIDQLLQCVTLSFTSSDEVSGYRTLAEAKTLGVCLSLGGQSYQSRCTLAGPNTTFTTANNNIPSAILQVESGEGGVTQTLTLPCEGKDIDPSRRPGAGPDGYASLKNHPFFSGIDWENLRSQTPPRLAMEPKVPSTHSSGDEQDPSWNPSHIGDGSVRPNDGNGAAASISEAGSSITRLASIDSFDSKWKQFLDPGESVLMISMVKKLQKLTSKKVQLILTNKPKLIYVDPSKLVIKGNIIWSDNPNDLSIQVTSPSQFKICTPKKVMSFEDAKNRAQQWKKAIEALQNR</sequence>
<comment type="subcellular location">
    <subcellularLocation>
        <location evidence="2">Cytoplasm</location>
    </subcellularLocation>
    <subcellularLocation>
        <location evidence="1">Membrane</location>
        <topology evidence="1">Peripheral membrane protein</topology>
    </subcellularLocation>
</comment>
<evidence type="ECO:0000256" key="3">
    <source>
        <dbReference type="ARBA" id="ARBA00010006"/>
    </source>
</evidence>
<evidence type="ECO:0000256" key="5">
    <source>
        <dbReference type="ARBA" id="ARBA00022490"/>
    </source>
</evidence>
<keyword evidence="7" id="KW-0597">Phosphoprotein</keyword>
<evidence type="ECO:0000256" key="11">
    <source>
        <dbReference type="ARBA" id="ARBA00022840"/>
    </source>
</evidence>
<dbReference type="PANTHER" id="PTHR24356:SF163">
    <property type="entry name" value="3-PHOSPHOINOSITIDE-DEPENDENT PROTEIN KINASE 1-RELATED"/>
    <property type="match status" value="1"/>
</dbReference>
<dbReference type="Proteomes" id="UP000824120">
    <property type="component" value="Chromosome 11"/>
</dbReference>
<keyword evidence="6" id="KW-0723">Serine/threonine-protein kinase</keyword>
<comment type="catalytic activity">
    <reaction evidence="14">
        <text>L-seryl-[protein] + ATP = O-phospho-L-seryl-[protein] + ADP + H(+)</text>
        <dbReference type="Rhea" id="RHEA:17989"/>
        <dbReference type="Rhea" id="RHEA-COMP:9863"/>
        <dbReference type="Rhea" id="RHEA-COMP:11604"/>
        <dbReference type="ChEBI" id="CHEBI:15378"/>
        <dbReference type="ChEBI" id="CHEBI:29999"/>
        <dbReference type="ChEBI" id="CHEBI:30616"/>
        <dbReference type="ChEBI" id="CHEBI:83421"/>
        <dbReference type="ChEBI" id="CHEBI:456216"/>
        <dbReference type="EC" id="2.7.11.1"/>
    </reaction>
</comment>
<evidence type="ECO:0000256" key="15">
    <source>
        <dbReference type="SAM" id="MobiDB-lite"/>
    </source>
</evidence>
<feature type="domain" description="Protein kinase" evidence="16">
    <location>
        <begin position="48"/>
        <end position="310"/>
    </location>
</feature>
<keyword evidence="10" id="KW-0418">Kinase</keyword>
<dbReference type="Gene3D" id="1.10.510.10">
    <property type="entry name" value="Transferase(Phosphotransferase) domain 1"/>
    <property type="match status" value="1"/>
</dbReference>
<evidence type="ECO:0000256" key="12">
    <source>
        <dbReference type="ARBA" id="ARBA00023136"/>
    </source>
</evidence>
<dbReference type="Pfam" id="PF14593">
    <property type="entry name" value="PH_3"/>
    <property type="match status" value="1"/>
</dbReference>
<dbReference type="GO" id="GO:0035556">
    <property type="term" value="P:intracellular signal transduction"/>
    <property type="evidence" value="ECO:0007669"/>
    <property type="project" value="TreeGrafter"/>
</dbReference>